<proteinExistence type="predicted"/>
<comment type="caution">
    <text evidence="1">The sequence shown here is derived from an EMBL/GenBank/DDBJ whole genome shotgun (WGS) entry which is preliminary data.</text>
</comment>
<sequence length="466" mass="50358">MEAKIAGMLGNAGAKILSSIISNKLLNLISGPSPTEEDLTTILQELKQITQSLSDIAASVSQSILDTITATAKKDLSDIATYLNRMQDIIQIMHDTPNDSGLADEIDTFCGVINTHALQKAQEIHDGLTVGTGGPSALQQMWINISESSAGALPFDPVEAYKKIKYLSLNFEAGLRNAIALLTFQWKHDSANPQRQARAQEAQANIDTVTSLITNWDTILEAPAPPAPVPPASAVIIPPSIQQMAQAWLPDDQAQTPLVLAWDRYLSTPPYYGVEMVIGPGVTPFFDTALELQNALCNDPNDAPMCFSFYRNNADATYKIRASDPPPGTPSVASDNSPGNNYLGLYRYGYANGLTWFTLVMPIVNSLPPQAPPSFPVSQEWFQIQMLPDTFDGEVFNCVMIVAPSDTVPPQSPGSGLVVNALYGGEGEHPDNYRLLCVNSCSTDTDGLADLGSDYIWRLRSPSTPP</sequence>
<dbReference type="EMBL" id="JAVHNQ010000012">
    <property type="protein sequence ID" value="KAK6335637.1"/>
    <property type="molecule type" value="Genomic_DNA"/>
</dbReference>
<evidence type="ECO:0000313" key="2">
    <source>
        <dbReference type="Proteomes" id="UP001375240"/>
    </source>
</evidence>
<protein>
    <submittedName>
        <fullName evidence="1">Uncharacterized protein</fullName>
    </submittedName>
</protein>
<evidence type="ECO:0000313" key="1">
    <source>
        <dbReference type="EMBL" id="KAK6335637.1"/>
    </source>
</evidence>
<organism evidence="1 2">
    <name type="scientific">Orbilia brochopaga</name>
    <dbReference type="NCBI Taxonomy" id="3140254"/>
    <lineage>
        <taxon>Eukaryota</taxon>
        <taxon>Fungi</taxon>
        <taxon>Dikarya</taxon>
        <taxon>Ascomycota</taxon>
        <taxon>Pezizomycotina</taxon>
        <taxon>Orbiliomycetes</taxon>
        <taxon>Orbiliales</taxon>
        <taxon>Orbiliaceae</taxon>
        <taxon>Orbilia</taxon>
    </lineage>
</organism>
<reference evidence="1 2" key="1">
    <citation type="submission" date="2019-10" db="EMBL/GenBank/DDBJ databases">
        <authorList>
            <person name="Palmer J.M."/>
        </authorList>
    </citation>
    <scope>NUCLEOTIDE SEQUENCE [LARGE SCALE GENOMIC DNA]</scope>
    <source>
        <strain evidence="1 2">TWF696</strain>
    </source>
</reference>
<accession>A0AAV9U496</accession>
<dbReference type="Proteomes" id="UP001375240">
    <property type="component" value="Unassembled WGS sequence"/>
</dbReference>
<name>A0AAV9U496_9PEZI</name>
<keyword evidence="2" id="KW-1185">Reference proteome</keyword>
<dbReference type="AlphaFoldDB" id="A0AAV9U496"/>
<gene>
    <name evidence="1" type="ORF">TWF696_002404</name>
</gene>